<proteinExistence type="predicted"/>
<reference evidence="1 2" key="1">
    <citation type="submission" date="2019-11" db="EMBL/GenBank/DDBJ databases">
        <title>Comparative genomics of hydrocarbon-degrading Desulfosarcina strains.</title>
        <authorList>
            <person name="Watanabe M."/>
            <person name="Kojima H."/>
            <person name="Fukui M."/>
        </authorList>
    </citation>
    <scope>NUCLEOTIDE SEQUENCE [LARGE SCALE GENOMIC DNA]</scope>
    <source>
        <strain evidence="2">oXyS1</strain>
    </source>
</reference>
<organism evidence="1 2">
    <name type="scientific">Desulfosarcina ovata subsp. ovata</name>
    <dbReference type="NCBI Taxonomy" id="2752305"/>
    <lineage>
        <taxon>Bacteria</taxon>
        <taxon>Pseudomonadati</taxon>
        <taxon>Thermodesulfobacteriota</taxon>
        <taxon>Desulfobacteria</taxon>
        <taxon>Desulfobacterales</taxon>
        <taxon>Desulfosarcinaceae</taxon>
        <taxon>Desulfosarcina</taxon>
    </lineage>
</organism>
<name>A0A5K8ALC5_9BACT</name>
<accession>A0A5K8ALC5</accession>
<dbReference type="Proteomes" id="UP000422108">
    <property type="component" value="Chromosome"/>
</dbReference>
<protein>
    <submittedName>
        <fullName evidence="1">Uncharacterized protein</fullName>
    </submittedName>
</protein>
<keyword evidence="2" id="KW-1185">Reference proteome</keyword>
<evidence type="ECO:0000313" key="1">
    <source>
        <dbReference type="EMBL" id="BBO93339.1"/>
    </source>
</evidence>
<dbReference type="AlphaFoldDB" id="A0A5K8ALC5"/>
<gene>
    <name evidence="1" type="ORF">DSCOOX_65190</name>
</gene>
<sequence length="78" mass="8577">MKDETDLKIDRIPPVVIFHWIFDILNPSLPGKKSDKKLNAVTLFVFLGSAYPPDVHPTVEQAGGGALGQQDGPFGFKR</sequence>
<dbReference type="EMBL" id="AP021879">
    <property type="protein sequence ID" value="BBO93339.1"/>
    <property type="molecule type" value="Genomic_DNA"/>
</dbReference>
<evidence type="ECO:0000313" key="2">
    <source>
        <dbReference type="Proteomes" id="UP000422108"/>
    </source>
</evidence>